<dbReference type="GO" id="GO:0004622">
    <property type="term" value="F:phosphatidylcholine lysophospholipase activity"/>
    <property type="evidence" value="ECO:0007669"/>
    <property type="project" value="TreeGrafter"/>
</dbReference>
<name>A0A1E5G4N4_9FIRM</name>
<dbReference type="PANTHER" id="PTHR30383:SF5">
    <property type="entry name" value="SGNH HYDROLASE-TYPE ESTERASE DOMAIN-CONTAINING PROTEIN"/>
    <property type="match status" value="1"/>
</dbReference>
<evidence type="ECO:0000259" key="1">
    <source>
        <dbReference type="Pfam" id="PF13472"/>
    </source>
</evidence>
<dbReference type="SUPFAM" id="SSF52266">
    <property type="entry name" value="SGNH hydrolase"/>
    <property type="match status" value="1"/>
</dbReference>
<keyword evidence="3" id="KW-1185">Reference proteome</keyword>
<comment type="caution">
    <text evidence="2">The sequence shown here is derived from an EMBL/GenBank/DDBJ whole genome shotgun (WGS) entry which is preliminary data.</text>
</comment>
<dbReference type="Pfam" id="PF13472">
    <property type="entry name" value="Lipase_GDSL_2"/>
    <property type="match status" value="1"/>
</dbReference>
<gene>
    <name evidence="2" type="ORF">BHF68_14615</name>
</gene>
<dbReference type="Proteomes" id="UP000094296">
    <property type="component" value="Unassembled WGS sequence"/>
</dbReference>
<dbReference type="PANTHER" id="PTHR30383">
    <property type="entry name" value="THIOESTERASE 1/PROTEASE 1/LYSOPHOSPHOLIPASE L1"/>
    <property type="match status" value="1"/>
</dbReference>
<accession>A0A1E5G4N4</accession>
<dbReference type="Gene3D" id="3.40.50.1110">
    <property type="entry name" value="SGNH hydrolase"/>
    <property type="match status" value="1"/>
</dbReference>
<dbReference type="AlphaFoldDB" id="A0A1E5G4N4"/>
<proteinExistence type="predicted"/>
<dbReference type="InterPro" id="IPR013830">
    <property type="entry name" value="SGNH_hydro"/>
</dbReference>
<feature type="domain" description="SGNH hydrolase-type esterase" evidence="1">
    <location>
        <begin position="14"/>
        <end position="174"/>
    </location>
</feature>
<dbReference type="STRING" id="766136.BHF68_14615"/>
<dbReference type="InterPro" id="IPR051532">
    <property type="entry name" value="Ester_Hydrolysis_Enzymes"/>
</dbReference>
<organism evidence="2 3">
    <name type="scientific">Desulfuribacillus alkaliarsenatis</name>
    <dbReference type="NCBI Taxonomy" id="766136"/>
    <lineage>
        <taxon>Bacteria</taxon>
        <taxon>Bacillati</taxon>
        <taxon>Bacillota</taxon>
        <taxon>Desulfuribacillia</taxon>
        <taxon>Desulfuribacillales</taxon>
        <taxon>Desulfuribacillaceae</taxon>
        <taxon>Desulfuribacillus</taxon>
    </lineage>
</organism>
<sequence length="191" mass="21521">MKTAEVLFLKLVGLGDSITEGYPFSKEDSWFNIVCKRLTVEYCNMGINGDLTAGMLYRVREALAVNPDVIIVLGGTNDAFHHLPLEVVQMNIEGIIQQIRNSSKAVSIILGLPIPIDDTYEESLLEQYRLWMKNYAIEENIPVIDFYAALVDPKTNAIKAEYDYDGCHPNKLGHNKMAEVAEVVIRMNKKI</sequence>
<dbReference type="OrthoDB" id="2513075at2"/>
<dbReference type="EMBL" id="MIJE01000008">
    <property type="protein sequence ID" value="OEF97625.1"/>
    <property type="molecule type" value="Genomic_DNA"/>
</dbReference>
<reference evidence="2 3" key="1">
    <citation type="submission" date="2016-09" db="EMBL/GenBank/DDBJ databases">
        <title>Draft genome sequence for the type strain of Desulfuribacillus alkaliarsenatis AHT28, an obligately anaerobic, sulfidogenic bacterium isolated from Russian soda lake sediments.</title>
        <authorList>
            <person name="Abin C.A."/>
            <person name="Hollibaugh J.T."/>
        </authorList>
    </citation>
    <scope>NUCLEOTIDE SEQUENCE [LARGE SCALE GENOMIC DNA]</scope>
    <source>
        <strain evidence="2 3">AHT28</strain>
    </source>
</reference>
<evidence type="ECO:0000313" key="3">
    <source>
        <dbReference type="Proteomes" id="UP000094296"/>
    </source>
</evidence>
<evidence type="ECO:0000313" key="2">
    <source>
        <dbReference type="EMBL" id="OEF97625.1"/>
    </source>
</evidence>
<protein>
    <recommendedName>
        <fullName evidence="1">SGNH hydrolase-type esterase domain-containing protein</fullName>
    </recommendedName>
</protein>
<dbReference type="InterPro" id="IPR036514">
    <property type="entry name" value="SGNH_hydro_sf"/>
</dbReference>